<dbReference type="OrthoDB" id="1919336at2759"/>
<evidence type="ECO:0000256" key="4">
    <source>
        <dbReference type="SAM" id="MobiDB-lite"/>
    </source>
</evidence>
<dbReference type="SUPFAM" id="SSF47769">
    <property type="entry name" value="SAM/Pointed domain"/>
    <property type="match status" value="1"/>
</dbReference>
<dbReference type="GO" id="GO:0005634">
    <property type="term" value="C:nucleus"/>
    <property type="evidence" value="ECO:0007669"/>
    <property type="project" value="UniProtKB-UniRule"/>
</dbReference>
<dbReference type="Gene3D" id="1.10.30.10">
    <property type="entry name" value="High mobility group box domain"/>
    <property type="match status" value="1"/>
</dbReference>
<feature type="region of interest" description="Disordered" evidence="4">
    <location>
        <begin position="424"/>
        <end position="452"/>
    </location>
</feature>
<dbReference type="InterPro" id="IPR009071">
    <property type="entry name" value="HMG_box_dom"/>
</dbReference>
<feature type="region of interest" description="Disordered" evidence="4">
    <location>
        <begin position="209"/>
        <end position="240"/>
    </location>
</feature>
<evidence type="ECO:0000259" key="6">
    <source>
        <dbReference type="PROSITE" id="PS50118"/>
    </source>
</evidence>
<proteinExistence type="predicted"/>
<feature type="compositionally biased region" description="Pro residues" evidence="4">
    <location>
        <begin position="438"/>
        <end position="447"/>
    </location>
</feature>
<accession>A0A8E2F290</accession>
<keyword evidence="2 3" id="KW-0539">Nucleus</keyword>
<evidence type="ECO:0000256" key="1">
    <source>
        <dbReference type="ARBA" id="ARBA00023125"/>
    </source>
</evidence>
<protein>
    <recommendedName>
        <fullName evidence="9">HMG box domain-containing protein</fullName>
    </recommendedName>
</protein>
<evidence type="ECO:0000259" key="5">
    <source>
        <dbReference type="PROSITE" id="PS50105"/>
    </source>
</evidence>
<keyword evidence="8" id="KW-1185">Reference proteome</keyword>
<feature type="domain" description="HMG box" evidence="6">
    <location>
        <begin position="124"/>
        <end position="190"/>
    </location>
</feature>
<organism evidence="7 8">
    <name type="scientific">Glonium stellatum</name>
    <dbReference type="NCBI Taxonomy" id="574774"/>
    <lineage>
        <taxon>Eukaryota</taxon>
        <taxon>Fungi</taxon>
        <taxon>Dikarya</taxon>
        <taxon>Ascomycota</taxon>
        <taxon>Pezizomycotina</taxon>
        <taxon>Dothideomycetes</taxon>
        <taxon>Pleosporomycetidae</taxon>
        <taxon>Gloniales</taxon>
        <taxon>Gloniaceae</taxon>
        <taxon>Glonium</taxon>
    </lineage>
</organism>
<feature type="region of interest" description="Disordered" evidence="4">
    <location>
        <begin position="252"/>
        <end position="363"/>
    </location>
</feature>
<dbReference type="SMART" id="SM00454">
    <property type="entry name" value="SAM"/>
    <property type="match status" value="1"/>
</dbReference>
<dbReference type="PROSITE" id="PS50118">
    <property type="entry name" value="HMG_BOX_2"/>
    <property type="match status" value="1"/>
</dbReference>
<sequence>MNDLGERLERLGLSQYLEVFVAEGFDSWETVLDITESDLNHLNVKLGHRRKLQRAIAETRGQFHERALNLVRGKASSVDESYRSDESASETKPTKKGEASTVAGGSTSTKRKYRRHPKPDEHAPERPPSAYVIFSNQTRENLKGQELSFTEIAKVVGERWQILSADARETCERQANSAKEKYYAELAEYKKTPQYEQYQRYLEEFKAKHAAPQKEGKRSRIETENNASTGNSYEHPERVSNRRVSAGLLESFPLGDQRSGSSPPLNYARPSQPYPSKSTSPATYPFSGVNSPRLAEHYSPMSASPRSATLHRDTSFDFQPSAGSGSVPELTQRQSDPGPTTSHPPYGHSYSSTSTTPPLAYGSQYHNSVELSSRRSFREMSMLPALTRDDTTISSESNGYAISPYQGSLLEVVDAPKSQRVLPQPVPSLGVAPSPLDQRPPPIPPLMGQPQEFRPTSSLAALLRAGELARVADDQGNDKESSP</sequence>
<evidence type="ECO:0000256" key="3">
    <source>
        <dbReference type="PROSITE-ProRule" id="PRU00267"/>
    </source>
</evidence>
<dbReference type="PANTHER" id="PTHR46040:SF3">
    <property type="entry name" value="HIGH MOBILITY GROUP PROTEIN 2"/>
    <property type="match status" value="1"/>
</dbReference>
<dbReference type="Gene3D" id="1.10.150.50">
    <property type="entry name" value="Transcription Factor, Ets-1"/>
    <property type="match status" value="1"/>
</dbReference>
<dbReference type="EMBL" id="KV749550">
    <property type="protein sequence ID" value="OCL08955.1"/>
    <property type="molecule type" value="Genomic_DNA"/>
</dbReference>
<dbReference type="InterPro" id="IPR013761">
    <property type="entry name" value="SAM/pointed_sf"/>
</dbReference>
<evidence type="ECO:0008006" key="9">
    <source>
        <dbReference type="Google" id="ProtNLM"/>
    </source>
</evidence>
<feature type="DNA-binding region" description="HMG box" evidence="3">
    <location>
        <begin position="124"/>
        <end position="190"/>
    </location>
</feature>
<evidence type="ECO:0000313" key="7">
    <source>
        <dbReference type="EMBL" id="OCL08955.1"/>
    </source>
</evidence>
<dbReference type="AlphaFoldDB" id="A0A8E2F290"/>
<dbReference type="Pfam" id="PF00536">
    <property type="entry name" value="SAM_1"/>
    <property type="match status" value="1"/>
</dbReference>
<dbReference type="GO" id="GO:0003677">
    <property type="term" value="F:DNA binding"/>
    <property type="evidence" value="ECO:0007669"/>
    <property type="project" value="UniProtKB-UniRule"/>
</dbReference>
<reference evidence="7 8" key="1">
    <citation type="journal article" date="2016" name="Nat. Commun.">
        <title>Ectomycorrhizal ecology is imprinted in the genome of the dominant symbiotic fungus Cenococcum geophilum.</title>
        <authorList>
            <consortium name="DOE Joint Genome Institute"/>
            <person name="Peter M."/>
            <person name="Kohler A."/>
            <person name="Ohm R.A."/>
            <person name="Kuo A."/>
            <person name="Krutzmann J."/>
            <person name="Morin E."/>
            <person name="Arend M."/>
            <person name="Barry K.W."/>
            <person name="Binder M."/>
            <person name="Choi C."/>
            <person name="Clum A."/>
            <person name="Copeland A."/>
            <person name="Grisel N."/>
            <person name="Haridas S."/>
            <person name="Kipfer T."/>
            <person name="LaButti K."/>
            <person name="Lindquist E."/>
            <person name="Lipzen A."/>
            <person name="Maire R."/>
            <person name="Meier B."/>
            <person name="Mihaltcheva S."/>
            <person name="Molinier V."/>
            <person name="Murat C."/>
            <person name="Poggeler S."/>
            <person name="Quandt C.A."/>
            <person name="Sperisen C."/>
            <person name="Tritt A."/>
            <person name="Tisserant E."/>
            <person name="Crous P.W."/>
            <person name="Henrissat B."/>
            <person name="Nehls U."/>
            <person name="Egli S."/>
            <person name="Spatafora J.W."/>
            <person name="Grigoriev I.V."/>
            <person name="Martin F.M."/>
        </authorList>
    </citation>
    <scope>NUCLEOTIDE SEQUENCE [LARGE SCALE GENOMIC DNA]</scope>
    <source>
        <strain evidence="7 8">CBS 207.34</strain>
    </source>
</reference>
<dbReference type="SUPFAM" id="SSF47095">
    <property type="entry name" value="HMG-box"/>
    <property type="match status" value="1"/>
</dbReference>
<dbReference type="GO" id="GO:0010468">
    <property type="term" value="P:regulation of gene expression"/>
    <property type="evidence" value="ECO:0007669"/>
    <property type="project" value="TreeGrafter"/>
</dbReference>
<feature type="domain" description="SAM" evidence="5">
    <location>
        <begin position="1"/>
        <end position="62"/>
    </location>
</feature>
<name>A0A8E2F290_9PEZI</name>
<dbReference type="Proteomes" id="UP000250140">
    <property type="component" value="Unassembled WGS sequence"/>
</dbReference>
<dbReference type="InterPro" id="IPR001660">
    <property type="entry name" value="SAM"/>
</dbReference>
<dbReference type="Pfam" id="PF00505">
    <property type="entry name" value="HMG_box"/>
    <property type="match status" value="1"/>
</dbReference>
<evidence type="ECO:0000313" key="8">
    <source>
        <dbReference type="Proteomes" id="UP000250140"/>
    </source>
</evidence>
<gene>
    <name evidence="7" type="ORF">AOQ84DRAFT_31351</name>
</gene>
<feature type="region of interest" description="Disordered" evidence="4">
    <location>
        <begin position="79"/>
        <end position="129"/>
    </location>
</feature>
<feature type="compositionally biased region" description="Polar residues" evidence="4">
    <location>
        <begin position="316"/>
        <end position="357"/>
    </location>
</feature>
<keyword evidence="1 3" id="KW-0238">DNA-binding</keyword>
<evidence type="ECO:0000256" key="2">
    <source>
        <dbReference type="ARBA" id="ARBA00023242"/>
    </source>
</evidence>
<dbReference type="SMART" id="SM00398">
    <property type="entry name" value="HMG"/>
    <property type="match status" value="1"/>
</dbReference>
<feature type="compositionally biased region" description="Basic and acidic residues" evidence="4">
    <location>
        <begin position="209"/>
        <end position="223"/>
    </location>
</feature>
<dbReference type="PROSITE" id="PS50105">
    <property type="entry name" value="SAM_DOMAIN"/>
    <property type="match status" value="1"/>
</dbReference>
<dbReference type="PANTHER" id="PTHR46040">
    <property type="entry name" value="HIGH MOBILITY GROUP PROTEIN 2"/>
    <property type="match status" value="1"/>
</dbReference>
<dbReference type="InterPro" id="IPR051965">
    <property type="entry name" value="ChromReg_NeuronalGeneExpr"/>
</dbReference>
<dbReference type="InterPro" id="IPR036910">
    <property type="entry name" value="HMG_box_dom_sf"/>
</dbReference>